<dbReference type="RefSeq" id="WP_274692206.1">
    <property type="nucleotide sequence ID" value="NZ_JAPMOU010000100.1"/>
</dbReference>
<reference evidence="1 2" key="1">
    <citation type="submission" date="2022-11" db="EMBL/GenBank/DDBJ databases">
        <title>Spartinivicinus poritis sp. nov., isolated from scleractinian coral Porites lutea.</title>
        <authorList>
            <person name="Zhang G."/>
            <person name="Cai L."/>
            <person name="Wei Q."/>
        </authorList>
    </citation>
    <scope>NUCLEOTIDE SEQUENCE [LARGE SCALE GENOMIC DNA]</scope>
    <source>
        <strain evidence="1 2">A2-2</strain>
    </source>
</reference>
<evidence type="ECO:0000313" key="1">
    <source>
        <dbReference type="EMBL" id="MDE1465905.1"/>
    </source>
</evidence>
<sequence length="115" mass="12927">MANASVLIGYAAKEHPSNTLWVTLANQNAKQYYFCNAHIPFVMWLDVNETGFSDAALKIDVVSQVSDSQFEDHSYSGNVIGKLKPVINFLCSYFVRSVGLMMDVNFLILCWVIKL</sequence>
<dbReference type="Gene3D" id="3.60.60.10">
    <property type="entry name" value="Penicillin V Acylase, Chain A"/>
    <property type="match status" value="1"/>
</dbReference>
<evidence type="ECO:0000313" key="2">
    <source>
        <dbReference type="Proteomes" id="UP001528823"/>
    </source>
</evidence>
<dbReference type="EMBL" id="JAPMOU010000100">
    <property type="protein sequence ID" value="MDE1465905.1"/>
    <property type="molecule type" value="Genomic_DNA"/>
</dbReference>
<organism evidence="1 2">
    <name type="scientific">Spartinivicinus poritis</name>
    <dbReference type="NCBI Taxonomy" id="2994640"/>
    <lineage>
        <taxon>Bacteria</taxon>
        <taxon>Pseudomonadati</taxon>
        <taxon>Pseudomonadota</taxon>
        <taxon>Gammaproteobacteria</taxon>
        <taxon>Oceanospirillales</taxon>
        <taxon>Zooshikellaceae</taxon>
        <taxon>Spartinivicinus</taxon>
    </lineage>
</organism>
<accession>A0ABT5UHR0</accession>
<dbReference type="Proteomes" id="UP001528823">
    <property type="component" value="Unassembled WGS sequence"/>
</dbReference>
<name>A0ABT5UHR0_9GAMM</name>
<protein>
    <submittedName>
        <fullName evidence="1">Uncharacterized protein</fullName>
    </submittedName>
</protein>
<keyword evidence="2" id="KW-1185">Reference proteome</keyword>
<comment type="caution">
    <text evidence="1">The sequence shown here is derived from an EMBL/GenBank/DDBJ whole genome shotgun (WGS) entry which is preliminary data.</text>
</comment>
<proteinExistence type="predicted"/>
<gene>
    <name evidence="1" type="ORF">ORQ98_28480</name>
</gene>